<name>A0A7H0FWA9_9GAMM</name>
<reference evidence="2 3" key="1">
    <citation type="submission" date="2020-08" db="EMBL/GenBank/DDBJ databases">
        <title>Lysobacter sp. II4 sp. nov., isolated from soil.</title>
        <authorList>
            <person name="Woo C.Y."/>
            <person name="Kim J."/>
        </authorList>
    </citation>
    <scope>NUCLEOTIDE SEQUENCE [LARGE SCALE GENOMIC DNA]</scope>
    <source>
        <strain evidence="2 3">II4</strain>
    </source>
</reference>
<keyword evidence="3" id="KW-1185">Reference proteome</keyword>
<keyword evidence="1" id="KW-0472">Membrane</keyword>
<evidence type="ECO:0000256" key="1">
    <source>
        <dbReference type="SAM" id="Phobius"/>
    </source>
</evidence>
<gene>
    <name evidence="2" type="ORF">H8B22_12690</name>
</gene>
<dbReference type="AlphaFoldDB" id="A0A7H0FWA9"/>
<protein>
    <submittedName>
        <fullName evidence="2">Uncharacterized protein</fullName>
    </submittedName>
</protein>
<feature type="transmembrane region" description="Helical" evidence="1">
    <location>
        <begin position="55"/>
        <end position="74"/>
    </location>
</feature>
<sequence>MKLVGTKTRILGWTLAASPVACFLAGKLVRLVNHCDLASASECYTPAAWAHGWEGLAFICLFSLAPLGILALVAERLARWHLRWSAREPK</sequence>
<keyword evidence="1" id="KW-0812">Transmembrane</keyword>
<evidence type="ECO:0000313" key="3">
    <source>
        <dbReference type="Proteomes" id="UP000516018"/>
    </source>
</evidence>
<proteinExistence type="predicted"/>
<dbReference type="KEGG" id="lsx:H8B22_12690"/>
<evidence type="ECO:0000313" key="2">
    <source>
        <dbReference type="EMBL" id="QNP40325.1"/>
    </source>
</evidence>
<dbReference type="EMBL" id="CP060820">
    <property type="protein sequence ID" value="QNP40325.1"/>
    <property type="molecule type" value="Genomic_DNA"/>
</dbReference>
<keyword evidence="1" id="KW-1133">Transmembrane helix</keyword>
<organism evidence="2 3">
    <name type="scientific">Agrilutibacter terrestris</name>
    <dbReference type="NCBI Taxonomy" id="2865112"/>
    <lineage>
        <taxon>Bacteria</taxon>
        <taxon>Pseudomonadati</taxon>
        <taxon>Pseudomonadota</taxon>
        <taxon>Gammaproteobacteria</taxon>
        <taxon>Lysobacterales</taxon>
        <taxon>Lysobacteraceae</taxon>
        <taxon>Agrilutibacter</taxon>
    </lineage>
</organism>
<accession>A0A7H0FWA9</accession>
<dbReference type="Proteomes" id="UP000516018">
    <property type="component" value="Chromosome"/>
</dbReference>
<dbReference type="RefSeq" id="WP_187711767.1">
    <property type="nucleotide sequence ID" value="NZ_CP060820.1"/>
</dbReference>